<protein>
    <submittedName>
        <fullName evidence="1">Uncharacterized protein</fullName>
    </submittedName>
</protein>
<accession>A0AAV7N5F9</accession>
<keyword evidence="2" id="KW-1185">Reference proteome</keyword>
<gene>
    <name evidence="1" type="ORF">NDU88_005824</name>
</gene>
<sequence>MAKTSDTSKIRYLLRALVPSASGGSAVFTVHQTYRYPEVCYLSSACHRPGTKRLLYCAELADSLIAATQCATVRHPEQLLKRTGLAELPLHAATALLLCRTELVHRYTPGSSARRHTLQQLLLLRCIDPGWSGQS</sequence>
<comment type="caution">
    <text evidence="1">The sequence shown here is derived from an EMBL/GenBank/DDBJ whole genome shotgun (WGS) entry which is preliminary data.</text>
</comment>
<evidence type="ECO:0000313" key="2">
    <source>
        <dbReference type="Proteomes" id="UP001066276"/>
    </source>
</evidence>
<dbReference type="EMBL" id="JANPWB010000013">
    <property type="protein sequence ID" value="KAJ1108448.1"/>
    <property type="molecule type" value="Genomic_DNA"/>
</dbReference>
<reference evidence="1" key="1">
    <citation type="journal article" date="2022" name="bioRxiv">
        <title>Sequencing and chromosome-scale assembly of the giantPleurodeles waltlgenome.</title>
        <authorList>
            <person name="Brown T."/>
            <person name="Elewa A."/>
            <person name="Iarovenko S."/>
            <person name="Subramanian E."/>
            <person name="Araus A.J."/>
            <person name="Petzold A."/>
            <person name="Susuki M."/>
            <person name="Suzuki K.-i.T."/>
            <person name="Hayashi T."/>
            <person name="Toyoda A."/>
            <person name="Oliveira C."/>
            <person name="Osipova E."/>
            <person name="Leigh N.D."/>
            <person name="Simon A."/>
            <person name="Yun M.H."/>
        </authorList>
    </citation>
    <scope>NUCLEOTIDE SEQUENCE</scope>
    <source>
        <strain evidence="1">20211129_DDA</strain>
        <tissue evidence="1">Liver</tissue>
    </source>
</reference>
<dbReference type="Proteomes" id="UP001066276">
    <property type="component" value="Chromosome 9"/>
</dbReference>
<evidence type="ECO:0000313" key="1">
    <source>
        <dbReference type="EMBL" id="KAJ1108448.1"/>
    </source>
</evidence>
<dbReference type="AlphaFoldDB" id="A0AAV7N5F9"/>
<name>A0AAV7N5F9_PLEWA</name>
<proteinExistence type="predicted"/>
<organism evidence="1 2">
    <name type="scientific">Pleurodeles waltl</name>
    <name type="common">Iberian ribbed newt</name>
    <dbReference type="NCBI Taxonomy" id="8319"/>
    <lineage>
        <taxon>Eukaryota</taxon>
        <taxon>Metazoa</taxon>
        <taxon>Chordata</taxon>
        <taxon>Craniata</taxon>
        <taxon>Vertebrata</taxon>
        <taxon>Euteleostomi</taxon>
        <taxon>Amphibia</taxon>
        <taxon>Batrachia</taxon>
        <taxon>Caudata</taxon>
        <taxon>Salamandroidea</taxon>
        <taxon>Salamandridae</taxon>
        <taxon>Pleurodelinae</taxon>
        <taxon>Pleurodeles</taxon>
    </lineage>
</organism>